<sequence>MRLRPADPPAPGLALVAAVALDEAMRRHAPDAALSIKWPNDLMLGSAKLAGILLERSGEAVVAGFGVNLASAPDVPGRTTAALGAAVGPEALCETLADCFAAWLARWRADGLEPVRQQWMARAYPDGTALRVAMPGAEAVDGVYRGLTADGALRLETATETIEVRAGDVFLIS</sequence>
<comment type="caution">
    <text evidence="5">The sequence shown here is derived from an EMBL/GenBank/DDBJ whole genome shotgun (WGS) entry which is preliminary data.</text>
</comment>
<dbReference type="PANTHER" id="PTHR12835">
    <property type="entry name" value="BIOTIN PROTEIN LIGASE"/>
    <property type="match status" value="1"/>
</dbReference>
<proteinExistence type="predicted"/>
<keyword evidence="1" id="KW-0092">Biotin</keyword>
<dbReference type="EMBL" id="JAATJE010000001">
    <property type="protein sequence ID" value="NJC33193.1"/>
    <property type="molecule type" value="Genomic_DNA"/>
</dbReference>
<accession>A0ABX0XIN3</accession>
<dbReference type="Proteomes" id="UP000734218">
    <property type="component" value="Unassembled WGS sequence"/>
</dbReference>
<dbReference type="GO" id="GO:0004077">
    <property type="term" value="F:biotin--[biotin carboxyl-carrier protein] ligase activity"/>
    <property type="evidence" value="ECO:0007669"/>
    <property type="project" value="UniProtKB-EC"/>
</dbReference>
<comment type="catalytic activity">
    <reaction evidence="3">
        <text>biotin + L-lysyl-[protein] + ATP = N(6)-biotinyl-L-lysyl-[protein] + AMP + diphosphate + H(+)</text>
        <dbReference type="Rhea" id="RHEA:11756"/>
        <dbReference type="Rhea" id="RHEA-COMP:9752"/>
        <dbReference type="Rhea" id="RHEA-COMP:10505"/>
        <dbReference type="ChEBI" id="CHEBI:15378"/>
        <dbReference type="ChEBI" id="CHEBI:29969"/>
        <dbReference type="ChEBI" id="CHEBI:30616"/>
        <dbReference type="ChEBI" id="CHEBI:33019"/>
        <dbReference type="ChEBI" id="CHEBI:57586"/>
        <dbReference type="ChEBI" id="CHEBI:83144"/>
        <dbReference type="ChEBI" id="CHEBI:456215"/>
        <dbReference type="EC" id="6.3.4.15"/>
    </reaction>
</comment>
<evidence type="ECO:0000313" key="5">
    <source>
        <dbReference type="EMBL" id="NJC33193.1"/>
    </source>
</evidence>
<feature type="domain" description="BPL/LPL catalytic" evidence="4">
    <location>
        <begin position="1"/>
        <end position="112"/>
    </location>
</feature>
<evidence type="ECO:0000259" key="4">
    <source>
        <dbReference type="PROSITE" id="PS51733"/>
    </source>
</evidence>
<dbReference type="SUPFAM" id="SSF55681">
    <property type="entry name" value="Class II aaRS and biotin synthetases"/>
    <property type="match status" value="1"/>
</dbReference>
<dbReference type="InterPro" id="IPR004143">
    <property type="entry name" value="BPL_LPL_catalytic"/>
</dbReference>
<name>A0ABX0XIN3_9SPHN</name>
<dbReference type="PANTHER" id="PTHR12835:SF5">
    <property type="entry name" value="BIOTIN--PROTEIN LIGASE"/>
    <property type="match status" value="1"/>
</dbReference>
<dbReference type="Gene3D" id="2.30.30.100">
    <property type="match status" value="1"/>
</dbReference>
<evidence type="ECO:0000313" key="6">
    <source>
        <dbReference type="Proteomes" id="UP000734218"/>
    </source>
</evidence>
<evidence type="ECO:0000256" key="3">
    <source>
        <dbReference type="ARBA" id="ARBA00047846"/>
    </source>
</evidence>
<reference evidence="5 6" key="1">
    <citation type="submission" date="2020-03" db="EMBL/GenBank/DDBJ databases">
        <title>Genomic Encyclopedia of Type Strains, Phase IV (KMG-IV): sequencing the most valuable type-strain genomes for metagenomic binning, comparative biology and taxonomic classification.</title>
        <authorList>
            <person name="Goeker M."/>
        </authorList>
    </citation>
    <scope>NUCLEOTIDE SEQUENCE [LARGE SCALE GENOMIC DNA]</scope>
    <source>
        <strain evidence="5 6">DSM 27651</strain>
    </source>
</reference>
<dbReference type="PROSITE" id="PS51733">
    <property type="entry name" value="BPL_LPL_CATALYTIC"/>
    <property type="match status" value="1"/>
</dbReference>
<dbReference type="Pfam" id="PF16917">
    <property type="entry name" value="BPL_LplA_LipB_2"/>
    <property type="match status" value="1"/>
</dbReference>
<evidence type="ECO:0000256" key="2">
    <source>
        <dbReference type="ARBA" id="ARBA00024227"/>
    </source>
</evidence>
<organism evidence="5 6">
    <name type="scientific">Sphingomonas jejuensis</name>
    <dbReference type="NCBI Taxonomy" id="904715"/>
    <lineage>
        <taxon>Bacteria</taxon>
        <taxon>Pseudomonadati</taxon>
        <taxon>Pseudomonadota</taxon>
        <taxon>Alphaproteobacteria</taxon>
        <taxon>Sphingomonadales</taxon>
        <taxon>Sphingomonadaceae</taxon>
        <taxon>Sphingomonas</taxon>
    </lineage>
</organism>
<evidence type="ECO:0000256" key="1">
    <source>
        <dbReference type="ARBA" id="ARBA00023267"/>
    </source>
</evidence>
<dbReference type="Gene3D" id="3.30.930.10">
    <property type="entry name" value="Bira Bifunctional Protein, Domain 2"/>
    <property type="match status" value="1"/>
</dbReference>
<protein>
    <recommendedName>
        <fullName evidence="2">biotin--[biotin carboxyl-carrier protein] ligase</fullName>
        <ecNumber evidence="2">6.3.4.15</ecNumber>
    </recommendedName>
</protein>
<gene>
    <name evidence="5" type="ORF">GGR88_000667</name>
</gene>
<keyword evidence="6" id="KW-1185">Reference proteome</keyword>
<keyword evidence="5" id="KW-0436">Ligase</keyword>
<dbReference type="Pfam" id="PF02237">
    <property type="entry name" value="BPL_C"/>
    <property type="match status" value="1"/>
</dbReference>
<dbReference type="InterPro" id="IPR045864">
    <property type="entry name" value="aa-tRNA-synth_II/BPL/LPL"/>
</dbReference>
<dbReference type="EC" id="6.3.4.15" evidence="2"/>
<dbReference type="InterPro" id="IPR003142">
    <property type="entry name" value="BPL_C"/>
</dbReference>